<evidence type="ECO:0000256" key="1">
    <source>
        <dbReference type="SAM" id="MobiDB-lite"/>
    </source>
</evidence>
<keyword evidence="2" id="KW-1133">Transmembrane helix</keyword>
<dbReference type="PANTHER" id="PTHR33825">
    <property type="entry name" value="CHITINASE-LIKE PROTEIN"/>
    <property type="match status" value="1"/>
</dbReference>
<dbReference type="RefSeq" id="WP_006103649.1">
    <property type="nucleotide sequence ID" value="NZ_DS989859.1"/>
</dbReference>
<keyword evidence="4" id="KW-1185">Reference proteome</keyword>
<organism evidence="3 4">
    <name type="scientific">Coleofasciculus chthonoplastes PCC 7420</name>
    <dbReference type="NCBI Taxonomy" id="118168"/>
    <lineage>
        <taxon>Bacteria</taxon>
        <taxon>Bacillati</taxon>
        <taxon>Cyanobacteriota</taxon>
        <taxon>Cyanophyceae</taxon>
        <taxon>Coleofasciculales</taxon>
        <taxon>Coleofasciculaceae</taxon>
        <taxon>Coleofasciculus</taxon>
    </lineage>
</organism>
<evidence type="ECO:0008006" key="5">
    <source>
        <dbReference type="Google" id="ProtNLM"/>
    </source>
</evidence>
<dbReference type="Proteomes" id="UP000003835">
    <property type="component" value="Unassembled WGS sequence"/>
</dbReference>
<evidence type="ECO:0000313" key="4">
    <source>
        <dbReference type="Proteomes" id="UP000003835"/>
    </source>
</evidence>
<dbReference type="AlphaFoldDB" id="B4VXX0"/>
<gene>
    <name evidence="3" type="ORF">MC7420_4433</name>
</gene>
<protein>
    <recommendedName>
        <fullName evidence="5">t-SNARE coiled-coil homology domain-containing protein</fullName>
    </recommendedName>
</protein>
<dbReference type="HOGENOM" id="CLU_112010_1_0_3"/>
<keyword evidence="2" id="KW-0472">Membrane</keyword>
<accession>B4VXX0</accession>
<keyword evidence="2" id="KW-0812">Transmembrane</keyword>
<proteinExistence type="predicted"/>
<sequence>MIDPLFWLGLSILLVAVSLTAVLVAALPALQELARAARSVEKLADTLRRELPPTLESIRLTGLEISDLSNDMNEGVKSAGQVVQQVDQSIKGAKNQAKKAQVGSRSVVAGVKAAWKTWRNPGASRRSLDRLPPSERKALDLQQQDTDPDTVEQEYERYEEIQDNAPVSRQGDDG</sequence>
<dbReference type="EMBL" id="DS989859">
    <property type="protein sequence ID" value="EDX73186.1"/>
    <property type="molecule type" value="Genomic_DNA"/>
</dbReference>
<dbReference type="STRING" id="118168.MC7420_4433"/>
<feature type="compositionally biased region" description="Basic and acidic residues" evidence="1">
    <location>
        <begin position="126"/>
        <end position="139"/>
    </location>
</feature>
<name>B4VXX0_9CYAN</name>
<feature type="region of interest" description="Disordered" evidence="1">
    <location>
        <begin position="121"/>
        <end position="174"/>
    </location>
</feature>
<feature type="transmembrane region" description="Helical" evidence="2">
    <location>
        <begin position="6"/>
        <end position="30"/>
    </location>
</feature>
<dbReference type="eggNOG" id="ENOG5031501">
    <property type="taxonomic scope" value="Bacteria"/>
</dbReference>
<evidence type="ECO:0000313" key="3">
    <source>
        <dbReference type="EMBL" id="EDX73186.1"/>
    </source>
</evidence>
<reference evidence="3 4" key="1">
    <citation type="submission" date="2008-07" db="EMBL/GenBank/DDBJ databases">
        <authorList>
            <person name="Tandeau de Marsac N."/>
            <person name="Ferriera S."/>
            <person name="Johnson J."/>
            <person name="Kravitz S."/>
            <person name="Beeson K."/>
            <person name="Sutton G."/>
            <person name="Rogers Y.-H."/>
            <person name="Friedman R."/>
            <person name="Frazier M."/>
            <person name="Venter J.C."/>
        </authorList>
    </citation>
    <scope>NUCLEOTIDE SEQUENCE [LARGE SCALE GENOMIC DNA]</scope>
    <source>
        <strain evidence="3 4">PCC 7420</strain>
    </source>
</reference>
<evidence type="ECO:0000256" key="2">
    <source>
        <dbReference type="SAM" id="Phobius"/>
    </source>
</evidence>
<dbReference type="PANTHER" id="PTHR33825:SF5">
    <property type="entry name" value="TRANSMEMBRANE PROTEIN"/>
    <property type="match status" value="1"/>
</dbReference>